<keyword evidence="2" id="KW-1185">Reference proteome</keyword>
<evidence type="ECO:0000313" key="1">
    <source>
        <dbReference type="EMBL" id="KAK5043508.1"/>
    </source>
</evidence>
<dbReference type="Proteomes" id="UP001358417">
    <property type="component" value="Unassembled WGS sequence"/>
</dbReference>
<dbReference type="GeneID" id="89980071"/>
<gene>
    <name evidence="1" type="ORF">LTR84_011922</name>
</gene>
<accession>A0AAV9MRK2</accession>
<organism evidence="1 2">
    <name type="scientific">Exophiala bonariae</name>
    <dbReference type="NCBI Taxonomy" id="1690606"/>
    <lineage>
        <taxon>Eukaryota</taxon>
        <taxon>Fungi</taxon>
        <taxon>Dikarya</taxon>
        <taxon>Ascomycota</taxon>
        <taxon>Pezizomycotina</taxon>
        <taxon>Eurotiomycetes</taxon>
        <taxon>Chaetothyriomycetidae</taxon>
        <taxon>Chaetothyriales</taxon>
        <taxon>Herpotrichiellaceae</taxon>
        <taxon>Exophiala</taxon>
    </lineage>
</organism>
<dbReference type="RefSeq" id="XP_064699895.1">
    <property type="nucleotide sequence ID" value="XM_064855449.1"/>
</dbReference>
<comment type="caution">
    <text evidence="1">The sequence shown here is derived from an EMBL/GenBank/DDBJ whole genome shotgun (WGS) entry which is preliminary data.</text>
</comment>
<protein>
    <submittedName>
        <fullName evidence="1">Uncharacterized protein</fullName>
    </submittedName>
</protein>
<name>A0AAV9MRK2_9EURO</name>
<reference evidence="1 2" key="1">
    <citation type="submission" date="2023-08" db="EMBL/GenBank/DDBJ databases">
        <title>Black Yeasts Isolated from many extreme environments.</title>
        <authorList>
            <person name="Coleine C."/>
            <person name="Stajich J.E."/>
            <person name="Selbmann L."/>
        </authorList>
    </citation>
    <scope>NUCLEOTIDE SEQUENCE [LARGE SCALE GENOMIC DNA]</scope>
    <source>
        <strain evidence="1 2">CCFEE 5792</strain>
    </source>
</reference>
<evidence type="ECO:0000313" key="2">
    <source>
        <dbReference type="Proteomes" id="UP001358417"/>
    </source>
</evidence>
<dbReference type="EMBL" id="JAVRRD010000060">
    <property type="protein sequence ID" value="KAK5043508.1"/>
    <property type="molecule type" value="Genomic_DNA"/>
</dbReference>
<proteinExistence type="predicted"/>
<dbReference type="AlphaFoldDB" id="A0AAV9MRK2"/>
<sequence length="125" mass="13510">MSQPTRLICIGAHRSLALKLQPSLSPHVSYIAILTKIEPSKTYSPENLALLLDALHPSPDGVIVGGGFGDEEVDEMMKVIALKKREDGTSFKFIRVPVGTIEASGPEGLVNKVKELLADAFAVQW</sequence>